<dbReference type="GO" id="GO:0003824">
    <property type="term" value="F:catalytic activity"/>
    <property type="evidence" value="ECO:0007669"/>
    <property type="project" value="InterPro"/>
</dbReference>
<dbReference type="InterPro" id="IPR023631">
    <property type="entry name" value="Amidase_dom"/>
</dbReference>
<proteinExistence type="inferred from homology"/>
<dbReference type="PANTHER" id="PTHR11895:SF7">
    <property type="entry name" value="GLUTAMYL-TRNA(GLN) AMIDOTRANSFERASE SUBUNIT A, MITOCHONDRIAL"/>
    <property type="match status" value="1"/>
</dbReference>
<dbReference type="SUPFAM" id="SSF75304">
    <property type="entry name" value="Amidase signature (AS) enzymes"/>
    <property type="match status" value="1"/>
</dbReference>
<gene>
    <name evidence="3" type="ORF">GR170_22060</name>
</gene>
<dbReference type="Gene3D" id="3.90.1300.10">
    <property type="entry name" value="Amidase signature (AS) domain"/>
    <property type="match status" value="1"/>
</dbReference>
<reference evidence="3 4" key="1">
    <citation type="submission" date="2019-12" db="EMBL/GenBank/DDBJ databases">
        <authorList>
            <person name="Li M."/>
        </authorList>
    </citation>
    <scope>NUCLEOTIDE SEQUENCE [LARGE SCALE GENOMIC DNA]</scope>
    <source>
        <strain evidence="3 4">GBMRC 2024</strain>
    </source>
</reference>
<comment type="similarity">
    <text evidence="1">Belongs to the amidase family.</text>
</comment>
<dbReference type="Proteomes" id="UP000477911">
    <property type="component" value="Unassembled WGS sequence"/>
</dbReference>
<dbReference type="InterPro" id="IPR020556">
    <property type="entry name" value="Amidase_CS"/>
</dbReference>
<dbReference type="InterPro" id="IPR036928">
    <property type="entry name" value="AS_sf"/>
</dbReference>
<dbReference type="AlphaFoldDB" id="A0A6L7G8F7"/>
<dbReference type="EMBL" id="WUMU01000030">
    <property type="protein sequence ID" value="MXN20524.1"/>
    <property type="molecule type" value="Genomic_DNA"/>
</dbReference>
<sequence>MTRVLDLGTPGGLRVAVKECLAIAGLPIRAGSAAFENAPPALTHADVVQSVLKAGCHVIGQANMHELAFGMTGANAHTGTPENPLWPDRIPGGSSSGCAALVASGAVDFAIGTDTGGSVRQPACCCGTYGLKPTYGRISRAGALPVASSIDCIGPLAASAPMLTRAMAAMDPGFAPVPCPGTPRIARVTGFDASPEVSAAFETAAARLSPARTVTLPGLEAAFAAGMTIMNAEMAAELGALALSDASLGADVRGRILKARTTTAAQIAEAEAIRTAFTAETDAALEGVDALLLPTLPQVPPTWQEAQDPMNVLPLTRFVRPFNLSGHPALTLPIRTAAGLPAGLQLVGARGSDALLCALAEWIALRLTEKETA</sequence>
<accession>A0A6L7G8F7</accession>
<evidence type="ECO:0000259" key="2">
    <source>
        <dbReference type="Pfam" id="PF01425"/>
    </source>
</evidence>
<dbReference type="InterPro" id="IPR000120">
    <property type="entry name" value="Amidase"/>
</dbReference>
<keyword evidence="4" id="KW-1185">Reference proteome</keyword>
<evidence type="ECO:0000313" key="4">
    <source>
        <dbReference type="Proteomes" id="UP000477911"/>
    </source>
</evidence>
<organism evidence="3 4">
    <name type="scientific">Pseudooceanicola albus</name>
    <dbReference type="NCBI Taxonomy" id="2692189"/>
    <lineage>
        <taxon>Bacteria</taxon>
        <taxon>Pseudomonadati</taxon>
        <taxon>Pseudomonadota</taxon>
        <taxon>Alphaproteobacteria</taxon>
        <taxon>Rhodobacterales</taxon>
        <taxon>Paracoccaceae</taxon>
        <taxon>Pseudooceanicola</taxon>
    </lineage>
</organism>
<protein>
    <submittedName>
        <fullName evidence="3">Amidase</fullName>
    </submittedName>
</protein>
<name>A0A6L7G8F7_9RHOB</name>
<evidence type="ECO:0000256" key="1">
    <source>
        <dbReference type="ARBA" id="ARBA00009199"/>
    </source>
</evidence>
<dbReference type="PANTHER" id="PTHR11895">
    <property type="entry name" value="TRANSAMIDASE"/>
    <property type="match status" value="1"/>
</dbReference>
<dbReference type="PROSITE" id="PS00571">
    <property type="entry name" value="AMIDASES"/>
    <property type="match status" value="1"/>
</dbReference>
<evidence type="ECO:0000313" key="3">
    <source>
        <dbReference type="EMBL" id="MXN20524.1"/>
    </source>
</evidence>
<dbReference type="Pfam" id="PF01425">
    <property type="entry name" value="Amidase"/>
    <property type="match status" value="1"/>
</dbReference>
<comment type="caution">
    <text evidence="3">The sequence shown here is derived from an EMBL/GenBank/DDBJ whole genome shotgun (WGS) entry which is preliminary data.</text>
</comment>
<feature type="domain" description="Amidase" evidence="2">
    <location>
        <begin position="12"/>
        <end position="357"/>
    </location>
</feature>